<evidence type="ECO:0000256" key="3">
    <source>
        <dbReference type="ARBA" id="ARBA00020594"/>
    </source>
</evidence>
<dbReference type="RefSeq" id="WP_069189781.1">
    <property type="nucleotide sequence ID" value="NZ_FLYE01000046.1"/>
</dbReference>
<evidence type="ECO:0000256" key="6">
    <source>
        <dbReference type="ARBA" id="ARBA00022679"/>
    </source>
</evidence>
<dbReference type="Pfam" id="PF10294">
    <property type="entry name" value="Methyltransf_16"/>
    <property type="match status" value="1"/>
</dbReference>
<dbReference type="InterPro" id="IPR029063">
    <property type="entry name" value="SAM-dependent_MTases_sf"/>
</dbReference>
<name>A0A1C3RKJ0_9PROT</name>
<evidence type="ECO:0000256" key="1">
    <source>
        <dbReference type="ARBA" id="ARBA00004496"/>
    </source>
</evidence>
<protein>
    <recommendedName>
        <fullName evidence="3">Calmodulin-lysine N-methyltransferase</fullName>
        <ecNumber evidence="2">2.1.1.60</ecNumber>
    </recommendedName>
</protein>
<dbReference type="GO" id="GO:0005737">
    <property type="term" value="C:cytoplasm"/>
    <property type="evidence" value="ECO:0007669"/>
    <property type="project" value="UniProtKB-SubCell"/>
</dbReference>
<organism evidence="7 8">
    <name type="scientific">Candidatus Terasakiella magnetica</name>
    <dbReference type="NCBI Taxonomy" id="1867952"/>
    <lineage>
        <taxon>Bacteria</taxon>
        <taxon>Pseudomonadati</taxon>
        <taxon>Pseudomonadota</taxon>
        <taxon>Alphaproteobacteria</taxon>
        <taxon>Rhodospirillales</taxon>
        <taxon>Terasakiellaceae</taxon>
        <taxon>Terasakiella</taxon>
    </lineage>
</organism>
<gene>
    <name evidence="7" type="ORF">MTBPR1_70037</name>
</gene>
<dbReference type="OrthoDB" id="9765084at2"/>
<dbReference type="Gene3D" id="3.40.50.150">
    <property type="entry name" value="Vaccinia Virus protein VP39"/>
    <property type="match status" value="1"/>
</dbReference>
<dbReference type="PANTHER" id="PTHR13539">
    <property type="entry name" value="CALMODULIN-LYSINE N-METHYLTRANSFERASE"/>
    <property type="match status" value="1"/>
</dbReference>
<accession>A0A1C3RKJ0</accession>
<keyword evidence="6 7" id="KW-0808">Transferase</keyword>
<dbReference type="EC" id="2.1.1.60" evidence="2"/>
<evidence type="ECO:0000256" key="2">
    <source>
        <dbReference type="ARBA" id="ARBA00011914"/>
    </source>
</evidence>
<dbReference type="InterPro" id="IPR025800">
    <property type="entry name" value="CaM-Lys-N-MeTrfase"/>
</dbReference>
<sequence length="220" mass="24784">MTLVRVRYQTIEFGKTDIHIRTLRNRQEFHDPGGKAEKLGVPSSTWSLFGVVWASGEFLAHMMSDYDIQGLRILEVGCGIGIASLVLNERTAEITATDYHPEAGSYLAKNVELNNGRDIPFVQTDWLELKDELGKFDLIIGSDLLYEPDHAELLSGFINRHAEERCKIIIVDPARGHSTNFSKKMADLGFSHELNSTQAISHLTQPLRNANKIDILSYMR</sequence>
<comment type="subcellular location">
    <subcellularLocation>
        <location evidence="1">Cytoplasm</location>
    </subcellularLocation>
</comment>
<evidence type="ECO:0000256" key="5">
    <source>
        <dbReference type="ARBA" id="ARBA00022603"/>
    </source>
</evidence>
<keyword evidence="8" id="KW-1185">Reference proteome</keyword>
<evidence type="ECO:0000313" key="8">
    <source>
        <dbReference type="Proteomes" id="UP000231658"/>
    </source>
</evidence>
<dbReference type="PANTHER" id="PTHR13539:SF3">
    <property type="entry name" value="CALMODULIN-LYSINE N-METHYLTRANSFERASE"/>
    <property type="match status" value="1"/>
</dbReference>
<dbReference type="SUPFAM" id="SSF53335">
    <property type="entry name" value="S-adenosyl-L-methionine-dependent methyltransferases"/>
    <property type="match status" value="1"/>
</dbReference>
<dbReference type="InterPro" id="IPR019410">
    <property type="entry name" value="Methyltransf_16"/>
</dbReference>
<dbReference type="CDD" id="cd02440">
    <property type="entry name" value="AdoMet_MTases"/>
    <property type="match status" value="1"/>
</dbReference>
<dbReference type="EMBL" id="FLYE01000046">
    <property type="protein sequence ID" value="SCA57765.1"/>
    <property type="molecule type" value="Genomic_DNA"/>
</dbReference>
<dbReference type="Proteomes" id="UP000231658">
    <property type="component" value="Unassembled WGS sequence"/>
</dbReference>
<dbReference type="GO" id="GO:0032259">
    <property type="term" value="P:methylation"/>
    <property type="evidence" value="ECO:0007669"/>
    <property type="project" value="UniProtKB-KW"/>
</dbReference>
<evidence type="ECO:0000256" key="4">
    <source>
        <dbReference type="ARBA" id="ARBA00022490"/>
    </source>
</evidence>
<keyword evidence="4" id="KW-0963">Cytoplasm</keyword>
<keyword evidence="5 7" id="KW-0489">Methyltransferase</keyword>
<evidence type="ECO:0000313" key="7">
    <source>
        <dbReference type="EMBL" id="SCA57765.1"/>
    </source>
</evidence>
<dbReference type="GO" id="GO:0018025">
    <property type="term" value="F:calmodulin-lysine N-methyltransferase activity"/>
    <property type="evidence" value="ECO:0007669"/>
    <property type="project" value="UniProtKB-EC"/>
</dbReference>
<dbReference type="AlphaFoldDB" id="A0A1C3RKJ0"/>
<reference evidence="7 8" key="1">
    <citation type="submission" date="2016-07" db="EMBL/GenBank/DDBJ databases">
        <authorList>
            <person name="Lefevre C.T."/>
        </authorList>
    </citation>
    <scope>NUCLEOTIDE SEQUENCE [LARGE SCALE GENOMIC DNA]</scope>
    <source>
        <strain evidence="7">PR1</strain>
    </source>
</reference>
<proteinExistence type="predicted"/>